<comment type="subcellular location">
    <subcellularLocation>
        <location evidence="1">Cell membrane</location>
        <topology evidence="1">Multi-pass membrane protein</topology>
    </subcellularLocation>
</comment>
<evidence type="ECO:0000256" key="1">
    <source>
        <dbReference type="ARBA" id="ARBA00004651"/>
    </source>
</evidence>
<dbReference type="PANTHER" id="PTHR23513:SF11">
    <property type="entry name" value="STAPHYLOFERRIN A TRANSPORTER"/>
    <property type="match status" value="1"/>
</dbReference>
<sequence length="405" mass="44220">MHKVRLGAFNLLLDYPQYAKKVISRMLASLGDQVGWIALIWLVYHISGNPSSIGIVTLLYQVPQAIIRPFAGLVLDRYPRARMMALTNIVVGILFIFIPLFASNDHVIAIDIITLMIGMFLPFDTTGVEALTTELIPKDKLLQANFIGQSEWHVAYLLGPALGGILISILGSSCLLYADAGTFFLTAILLGTIKSKNPRLKQKRSSSIGTEFFSGLAYLRKRPALISLAFLTFMFNFFYGPYEVVLPYVSKALFSGPTSLGLLWTLFAIGAASGSFVFSLKPWRFSTAKSLLVIIILWGMITLGFAYASSLLLASICTVIAGLIFSPWDALVATARQNLVTLELQARVYGVTSSITMLGMPLGAWITGLLLPDYGTKMVMTIASVATIGLGLQGFTWSTFRQLDG</sequence>
<evidence type="ECO:0000256" key="2">
    <source>
        <dbReference type="ARBA" id="ARBA00022448"/>
    </source>
</evidence>
<dbReference type="STRING" id="1356854.N007_14740"/>
<dbReference type="SUPFAM" id="SSF103473">
    <property type="entry name" value="MFS general substrate transporter"/>
    <property type="match status" value="1"/>
</dbReference>
<keyword evidence="5" id="KW-1133">Transmembrane helix</keyword>
<evidence type="ECO:0000313" key="8">
    <source>
        <dbReference type="Proteomes" id="UP000829401"/>
    </source>
</evidence>
<dbReference type="InterPro" id="IPR020846">
    <property type="entry name" value="MFS_dom"/>
</dbReference>
<dbReference type="Gene3D" id="1.20.1250.20">
    <property type="entry name" value="MFS general substrate transporter like domains"/>
    <property type="match status" value="1"/>
</dbReference>
<organism evidence="7 8">
    <name type="scientific">Alicyclobacillus acidoterrestris (strain ATCC 49025 / DSM 3922 / CIP 106132 / NCIMB 13137 / GD3B)</name>
    <dbReference type="NCBI Taxonomy" id="1356854"/>
    <lineage>
        <taxon>Bacteria</taxon>
        <taxon>Bacillati</taxon>
        <taxon>Bacillota</taxon>
        <taxon>Bacilli</taxon>
        <taxon>Bacillales</taxon>
        <taxon>Alicyclobacillaceae</taxon>
        <taxon>Alicyclobacillus</taxon>
    </lineage>
</organism>
<keyword evidence="3" id="KW-1003">Cell membrane</keyword>
<gene>
    <name evidence="7" type="ORF">K1I37_00610</name>
</gene>
<dbReference type="PANTHER" id="PTHR23513">
    <property type="entry name" value="INTEGRAL MEMBRANE EFFLUX PROTEIN-RELATED"/>
    <property type="match status" value="1"/>
</dbReference>
<keyword evidence="6" id="KW-0472">Membrane</keyword>
<protein>
    <submittedName>
        <fullName evidence="7">MFS transporter</fullName>
    </submittedName>
</protein>
<name>T0BPC3_ALIAG</name>
<dbReference type="InterPro" id="IPR036259">
    <property type="entry name" value="MFS_trans_sf"/>
</dbReference>
<dbReference type="KEGG" id="aaco:K1I37_00610"/>
<evidence type="ECO:0000256" key="6">
    <source>
        <dbReference type="ARBA" id="ARBA00023136"/>
    </source>
</evidence>
<dbReference type="GO" id="GO:0022857">
    <property type="term" value="F:transmembrane transporter activity"/>
    <property type="evidence" value="ECO:0007669"/>
    <property type="project" value="InterPro"/>
</dbReference>
<dbReference type="RefSeq" id="WP_021298091.1">
    <property type="nucleotide sequence ID" value="NZ_AURB01000172.1"/>
</dbReference>
<evidence type="ECO:0000313" key="7">
    <source>
        <dbReference type="EMBL" id="UNO49103.1"/>
    </source>
</evidence>
<accession>T0BPC3</accession>
<dbReference type="InterPro" id="IPR011701">
    <property type="entry name" value="MFS"/>
</dbReference>
<evidence type="ECO:0000256" key="5">
    <source>
        <dbReference type="ARBA" id="ARBA00022989"/>
    </source>
</evidence>
<dbReference type="PROSITE" id="PS50850">
    <property type="entry name" value="MFS"/>
    <property type="match status" value="1"/>
</dbReference>
<keyword evidence="2" id="KW-0813">Transport</keyword>
<accession>A0A9E7CW52</accession>
<dbReference type="GO" id="GO:0005886">
    <property type="term" value="C:plasma membrane"/>
    <property type="evidence" value="ECO:0007669"/>
    <property type="project" value="UniProtKB-SubCell"/>
</dbReference>
<keyword evidence="4" id="KW-0812">Transmembrane</keyword>
<dbReference type="CDD" id="cd06173">
    <property type="entry name" value="MFS_MefA_like"/>
    <property type="match status" value="1"/>
</dbReference>
<dbReference type="Pfam" id="PF07690">
    <property type="entry name" value="MFS_1"/>
    <property type="match status" value="1"/>
</dbReference>
<evidence type="ECO:0000256" key="3">
    <source>
        <dbReference type="ARBA" id="ARBA00022475"/>
    </source>
</evidence>
<dbReference type="AlphaFoldDB" id="T0BPC3"/>
<reference evidence="8" key="1">
    <citation type="journal article" date="2022" name="G3 (Bethesda)">
        <title>Unveiling the complete genome sequence of Alicyclobacillus acidoterrestris DSM 3922T, a taint-producing strain.</title>
        <authorList>
            <person name="Leonardo I.C."/>
            <person name="Barreto Crespo M.T."/>
            <person name="Gaspar F.B."/>
        </authorList>
    </citation>
    <scope>NUCLEOTIDE SEQUENCE [LARGE SCALE GENOMIC DNA]</scope>
    <source>
        <strain evidence="8">DSM 3922</strain>
    </source>
</reference>
<dbReference type="eggNOG" id="COG2211">
    <property type="taxonomic scope" value="Bacteria"/>
</dbReference>
<proteinExistence type="predicted"/>
<dbReference type="OrthoDB" id="2370632at2"/>
<keyword evidence="8" id="KW-1185">Reference proteome</keyword>
<dbReference type="Proteomes" id="UP000829401">
    <property type="component" value="Chromosome"/>
</dbReference>
<dbReference type="EMBL" id="CP080467">
    <property type="protein sequence ID" value="UNO49103.1"/>
    <property type="molecule type" value="Genomic_DNA"/>
</dbReference>
<evidence type="ECO:0000256" key="4">
    <source>
        <dbReference type="ARBA" id="ARBA00022692"/>
    </source>
</evidence>